<name>A0NV24_ROSAI</name>
<dbReference type="Proteomes" id="UP000004848">
    <property type="component" value="Unassembled WGS sequence"/>
</dbReference>
<evidence type="ECO:0000256" key="1">
    <source>
        <dbReference type="SAM" id="Phobius"/>
    </source>
</evidence>
<organism evidence="2 3">
    <name type="scientific">Roseibium aggregatum (strain ATCC 25650 / DSM 13394 / JCM 20685 / NBRC 16684 / NCIMB 2208 / IAM 12614 / B1)</name>
    <name type="common">Stappia aggregata</name>
    <dbReference type="NCBI Taxonomy" id="384765"/>
    <lineage>
        <taxon>Bacteria</taxon>
        <taxon>Pseudomonadati</taxon>
        <taxon>Pseudomonadota</taxon>
        <taxon>Alphaproteobacteria</taxon>
        <taxon>Hyphomicrobiales</taxon>
        <taxon>Stappiaceae</taxon>
        <taxon>Roseibium</taxon>
    </lineage>
</organism>
<proteinExistence type="predicted"/>
<evidence type="ECO:0000313" key="2">
    <source>
        <dbReference type="EMBL" id="EAV43291.1"/>
    </source>
</evidence>
<reference evidence="2 3" key="1">
    <citation type="submission" date="2006-05" db="EMBL/GenBank/DDBJ databases">
        <authorList>
            <person name="King G."/>
            <person name="Ferriera S."/>
            <person name="Johnson J."/>
            <person name="Kravitz S."/>
            <person name="Beeson K."/>
            <person name="Sutton G."/>
            <person name="Rogers Y.-H."/>
            <person name="Friedman R."/>
            <person name="Frazier M."/>
            <person name="Venter J.C."/>
        </authorList>
    </citation>
    <scope>NUCLEOTIDE SEQUENCE [LARGE SCALE GENOMIC DNA]</scope>
    <source>
        <strain evidence="3">ATCC 25650 / DSM 13394 / JCM 20685 / NBRC 16684 / NCIMB 2208 / IAM 12614 / B1</strain>
    </source>
</reference>
<keyword evidence="1" id="KW-0472">Membrane</keyword>
<feature type="transmembrane region" description="Helical" evidence="1">
    <location>
        <begin position="47"/>
        <end position="67"/>
    </location>
</feature>
<keyword evidence="1" id="KW-1133">Transmembrane helix</keyword>
<accession>A0NV24</accession>
<comment type="caution">
    <text evidence="2">The sequence shown here is derived from an EMBL/GenBank/DDBJ whole genome shotgun (WGS) entry which is preliminary data.</text>
</comment>
<evidence type="ECO:0000313" key="3">
    <source>
        <dbReference type="Proteomes" id="UP000004848"/>
    </source>
</evidence>
<dbReference type="AlphaFoldDB" id="A0NV24"/>
<sequence>MMAQEERQAASDRIENVDALNRTIAQEAQTDQELESQVPPRSRYGTIWRVAAVIVLLLALLTSVVFLA</sequence>
<dbReference type="EMBL" id="AAUW01000010">
    <property type="protein sequence ID" value="EAV43291.1"/>
    <property type="molecule type" value="Genomic_DNA"/>
</dbReference>
<keyword evidence="1" id="KW-0812">Transmembrane</keyword>
<protein>
    <submittedName>
        <fullName evidence="2">Uncharacterized protein</fullName>
    </submittedName>
</protein>
<gene>
    <name evidence="2" type="ORF">SIAM614_05893</name>
</gene>